<evidence type="ECO:0000256" key="1">
    <source>
        <dbReference type="SAM" id="SignalP"/>
    </source>
</evidence>
<proteinExistence type="predicted"/>
<keyword evidence="3" id="KW-1185">Reference proteome</keyword>
<reference evidence="2 3" key="1">
    <citation type="submission" date="2016-08" db="EMBL/GenBank/DDBJ databases">
        <title>A Parts List for Fungal Cellulosomes Revealed by Comparative Genomics.</title>
        <authorList>
            <consortium name="DOE Joint Genome Institute"/>
            <person name="Haitjema C.H."/>
            <person name="Gilmore S.P."/>
            <person name="Henske J.K."/>
            <person name="Solomon K.V."/>
            <person name="De Groot R."/>
            <person name="Kuo A."/>
            <person name="Mondo S.J."/>
            <person name="Salamov A.A."/>
            <person name="Labutti K."/>
            <person name="Zhao Z."/>
            <person name="Chiniquy J."/>
            <person name="Barry K."/>
            <person name="Brewer H.M."/>
            <person name="Purvine S.O."/>
            <person name="Wright A.T."/>
            <person name="Boxma B."/>
            <person name="Van Alen T."/>
            <person name="Hackstein J.H."/>
            <person name="Baker S.E."/>
            <person name="Grigoriev I.V."/>
            <person name="O'Malley M.A."/>
        </authorList>
    </citation>
    <scope>NUCLEOTIDE SEQUENCE [LARGE SCALE GENOMIC DNA]</scope>
    <source>
        <strain evidence="2 3">G1</strain>
    </source>
</reference>
<evidence type="ECO:0000313" key="2">
    <source>
        <dbReference type="EMBL" id="ORY77085.1"/>
    </source>
</evidence>
<feature type="chain" id="PRO_5012553563" description="Zincin" evidence="1">
    <location>
        <begin position="25"/>
        <end position="491"/>
    </location>
</feature>
<evidence type="ECO:0000313" key="3">
    <source>
        <dbReference type="Proteomes" id="UP000193920"/>
    </source>
</evidence>
<organism evidence="2 3">
    <name type="scientific">Neocallimastix californiae</name>
    <dbReference type="NCBI Taxonomy" id="1754190"/>
    <lineage>
        <taxon>Eukaryota</taxon>
        <taxon>Fungi</taxon>
        <taxon>Fungi incertae sedis</taxon>
        <taxon>Chytridiomycota</taxon>
        <taxon>Chytridiomycota incertae sedis</taxon>
        <taxon>Neocallimastigomycetes</taxon>
        <taxon>Neocallimastigales</taxon>
        <taxon>Neocallimastigaceae</taxon>
        <taxon>Neocallimastix</taxon>
    </lineage>
</organism>
<feature type="signal peptide" evidence="1">
    <location>
        <begin position="1"/>
        <end position="24"/>
    </location>
</feature>
<gene>
    <name evidence="2" type="ORF">LY90DRAFT_665346</name>
</gene>
<sequence>MKFHSFSNNLLLCLGICNLYKCLAKEVIREYHFNKILVNTFDGCHEEITNHNSTFKSYLLPAGKKIKHNKRQIANRVPLEDPIESSFICDEVDENQCNKLKEAVNRASKMLAEALDLYRPIIAKFEVRSDVREGTGAFTNIPTYYSLKDPEEQFIYTYPIALTKQLITDREIQFNTNVEFDTHIVVNKLILQDTFYPAPIIVHEMLHSMGFITNTAMIKNGNLEFEVPKYGNDYYMPGILKSEDQENGYKVIDGFFPISIYEKNFVEMENPNHYFFNEPFKSLSDVKDLGIVVHEPMYYDDRRNLYKVTEFVEKWTGMSEGEEFYKKAHEFHKVGFKTKSGIVIPVCTNINGEDPSLFHLGSRNDEDLGDGTMKKEYDENYVIYCGDREVQSPPEEKIKKYAKPDHVGDLSQEIIDVLSTLGYHRKNDPPSDKVYQVITELLHVDGKKVIDGGDEDDDDDDSKTKSAAISSFSLNFSLLGTLCIIVLSTLL</sequence>
<protein>
    <recommendedName>
        <fullName evidence="4">Zincin</fullName>
    </recommendedName>
</protein>
<evidence type="ECO:0008006" key="4">
    <source>
        <dbReference type="Google" id="ProtNLM"/>
    </source>
</evidence>
<dbReference type="OrthoDB" id="2158098at2759"/>
<accession>A0A1Y2F284</accession>
<dbReference type="Proteomes" id="UP000193920">
    <property type="component" value="Unassembled WGS sequence"/>
</dbReference>
<keyword evidence="1" id="KW-0732">Signal</keyword>
<dbReference type="EMBL" id="MCOG01000020">
    <property type="protein sequence ID" value="ORY77085.1"/>
    <property type="molecule type" value="Genomic_DNA"/>
</dbReference>
<dbReference type="AlphaFoldDB" id="A0A1Y2F284"/>
<name>A0A1Y2F284_9FUNG</name>
<comment type="caution">
    <text evidence="2">The sequence shown here is derived from an EMBL/GenBank/DDBJ whole genome shotgun (WGS) entry which is preliminary data.</text>
</comment>